<feature type="binding site" evidence="4">
    <location>
        <position position="135"/>
    </location>
    <ligand>
        <name>substrate</name>
    </ligand>
</feature>
<evidence type="ECO:0000259" key="6">
    <source>
        <dbReference type="Pfam" id="PF03328"/>
    </source>
</evidence>
<dbReference type="EC" id="4.1.3.24" evidence="7"/>
<keyword evidence="8" id="KW-1185">Reference proteome</keyword>
<dbReference type="InterPro" id="IPR040442">
    <property type="entry name" value="Pyrv_kinase-like_dom_sf"/>
</dbReference>
<evidence type="ECO:0000313" key="8">
    <source>
        <dbReference type="Proteomes" id="UP000034098"/>
    </source>
</evidence>
<reference evidence="7 8" key="1">
    <citation type="submission" date="2015-02" db="EMBL/GenBank/DDBJ databases">
        <title>Draft genome sequences of ten Microbacterium spp. with emphasis on heavy metal contaminated environments.</title>
        <authorList>
            <person name="Corretto E."/>
        </authorList>
    </citation>
    <scope>NUCLEOTIDE SEQUENCE [LARGE SCALE GENOMIC DNA]</scope>
    <source>
        <strain evidence="7 8">DSM 8608</strain>
    </source>
</reference>
<dbReference type="PIRSF" id="PIRSF015582">
    <property type="entry name" value="Cit_lyase_B"/>
    <property type="match status" value="1"/>
</dbReference>
<keyword evidence="7" id="KW-0456">Lyase</keyword>
<feature type="binding site" evidence="5">
    <location>
        <position position="135"/>
    </location>
    <ligand>
        <name>Mg(2+)</name>
        <dbReference type="ChEBI" id="CHEBI:18420"/>
    </ligand>
</feature>
<protein>
    <submittedName>
        <fullName evidence="7">Malyl-CoA lyase</fullName>
        <ecNumber evidence="7">4.1.3.24</ecNumber>
    </submittedName>
</protein>
<organism evidence="7 8">
    <name type="scientific">Microbacterium trichothecenolyticum</name>
    <name type="common">Aureobacterium trichothecenolyticum</name>
    <dbReference type="NCBI Taxonomy" id="69370"/>
    <lineage>
        <taxon>Bacteria</taxon>
        <taxon>Bacillati</taxon>
        <taxon>Actinomycetota</taxon>
        <taxon>Actinomycetes</taxon>
        <taxon>Micrococcales</taxon>
        <taxon>Microbacteriaceae</taxon>
        <taxon>Microbacterium</taxon>
    </lineage>
</organism>
<dbReference type="PANTHER" id="PTHR32308">
    <property type="entry name" value="LYASE BETA SUBUNIT, PUTATIVE (AFU_ORTHOLOGUE AFUA_4G13030)-RELATED"/>
    <property type="match status" value="1"/>
</dbReference>
<evidence type="ECO:0000313" key="7">
    <source>
        <dbReference type="EMBL" id="KJL42341.1"/>
    </source>
</evidence>
<evidence type="ECO:0000256" key="4">
    <source>
        <dbReference type="PIRSR" id="PIRSR015582-1"/>
    </source>
</evidence>
<evidence type="ECO:0000256" key="2">
    <source>
        <dbReference type="ARBA" id="ARBA00022723"/>
    </source>
</evidence>
<dbReference type="Gene3D" id="3.20.20.60">
    <property type="entry name" value="Phosphoenolpyruvate-binding domains"/>
    <property type="match status" value="1"/>
</dbReference>
<gene>
    <name evidence="7" type="primary">mcl1_3</name>
    <name evidence="7" type="ORF">RS82_02357</name>
</gene>
<comment type="caution">
    <text evidence="7">The sequence shown here is derived from an EMBL/GenBank/DDBJ whole genome shotgun (WGS) entry which is preliminary data.</text>
</comment>
<dbReference type="AlphaFoldDB" id="A0A0M2HDN4"/>
<dbReference type="InterPro" id="IPR011206">
    <property type="entry name" value="Citrate_lyase_beta/mcl1/mcl2"/>
</dbReference>
<keyword evidence="2 5" id="KW-0479">Metal-binding</keyword>
<dbReference type="GO" id="GO:0000287">
    <property type="term" value="F:magnesium ion binding"/>
    <property type="evidence" value="ECO:0007669"/>
    <property type="project" value="TreeGrafter"/>
</dbReference>
<dbReference type="InterPro" id="IPR015813">
    <property type="entry name" value="Pyrv/PenolPyrv_kinase-like_dom"/>
</dbReference>
<dbReference type="SUPFAM" id="SSF51621">
    <property type="entry name" value="Phosphoenolpyruvate/pyruvate domain"/>
    <property type="match status" value="1"/>
</dbReference>
<dbReference type="OrthoDB" id="5172636at2"/>
<dbReference type="InterPro" id="IPR005000">
    <property type="entry name" value="Aldolase/citrate-lyase_domain"/>
</dbReference>
<keyword evidence="3 5" id="KW-0460">Magnesium</keyword>
<evidence type="ECO:0000256" key="3">
    <source>
        <dbReference type="ARBA" id="ARBA00022842"/>
    </source>
</evidence>
<feature type="binding site" evidence="5">
    <location>
        <position position="162"/>
    </location>
    <ligand>
        <name>Mg(2+)</name>
        <dbReference type="ChEBI" id="CHEBI:18420"/>
    </ligand>
</feature>
<evidence type="ECO:0000256" key="5">
    <source>
        <dbReference type="PIRSR" id="PIRSR015582-2"/>
    </source>
</evidence>
<sequence length="308" mass="32577">MTQSRLRRSELSTPGHSTKMIAKAAGSEADLVFLDLEDSVVAAQKVAARSNIIDGLNDLDWGSKTRAVRINPVSTQWCHGDVVDIVSAAGHNLDVIIIPKVLAPRDVWFVDDLLTQLETWHGLEVGGIGIEVLIEETEALARVEEIAGSSDRLEALILGVGDLSASQGIRLGHIGAAAEGDYGYPGDVWHYARNRVTVAARAHGLDAIDGPFGAITNPDGYRREASWAATLGAAGKWAIHPSQISIANDVFAPTTAEIERATAAVEAVREAEAAGLGAASFQGMMIDAATARIFEAVLVRARQCGVLA</sequence>
<dbReference type="EMBL" id="JYJA01000035">
    <property type="protein sequence ID" value="KJL42341.1"/>
    <property type="molecule type" value="Genomic_DNA"/>
</dbReference>
<evidence type="ECO:0000256" key="1">
    <source>
        <dbReference type="ARBA" id="ARBA00001946"/>
    </source>
</evidence>
<feature type="binding site" evidence="4">
    <location>
        <position position="69"/>
    </location>
    <ligand>
        <name>substrate</name>
    </ligand>
</feature>
<comment type="cofactor">
    <cofactor evidence="1">
        <name>Mg(2+)</name>
        <dbReference type="ChEBI" id="CHEBI:18420"/>
    </cofactor>
</comment>
<dbReference type="PANTHER" id="PTHR32308:SF10">
    <property type="entry name" value="CITRATE LYASE SUBUNIT BETA"/>
    <property type="match status" value="1"/>
</dbReference>
<proteinExistence type="predicted"/>
<dbReference type="RefSeq" id="WP_045299545.1">
    <property type="nucleotide sequence ID" value="NZ_JYJA01000035.1"/>
</dbReference>
<dbReference type="Proteomes" id="UP000034098">
    <property type="component" value="Unassembled WGS sequence"/>
</dbReference>
<dbReference type="PATRIC" id="fig|69370.6.peg.2395"/>
<name>A0A0M2HDN4_MICTR</name>
<feature type="domain" description="HpcH/HpaI aldolase/citrate lyase" evidence="6">
    <location>
        <begin position="11"/>
        <end position="241"/>
    </location>
</feature>
<dbReference type="GO" id="GO:0016829">
    <property type="term" value="F:lyase activity"/>
    <property type="evidence" value="ECO:0007669"/>
    <property type="project" value="UniProtKB-KW"/>
</dbReference>
<dbReference type="GO" id="GO:0006107">
    <property type="term" value="P:oxaloacetate metabolic process"/>
    <property type="evidence" value="ECO:0007669"/>
    <property type="project" value="TreeGrafter"/>
</dbReference>
<dbReference type="Pfam" id="PF03328">
    <property type="entry name" value="HpcH_HpaI"/>
    <property type="match status" value="1"/>
</dbReference>
<accession>A0A0M2HDN4</accession>